<sequence length="108" mass="12587">MLYITIYLFQKEIIWTYEYQLQKNSSIIGICKSSFTISFSFKANYSLAHIQTQQEVNLAGLKAEHISVISSLNASKTKGISSCKHFFCRVLLFYNKNYKYILYHSSFT</sequence>
<reference evidence="1" key="2">
    <citation type="submission" date="2013-04" db="UniProtKB">
        <authorList>
            <consortium name="EnsemblPlants"/>
        </authorList>
    </citation>
    <scope>IDENTIFICATION</scope>
</reference>
<dbReference type="Proteomes" id="UP000006038">
    <property type="component" value="Chromosome 9"/>
</dbReference>
<name>J3MWF4_ORYBR</name>
<keyword evidence="2" id="KW-1185">Reference proteome</keyword>
<dbReference type="HOGENOM" id="CLU_2201045_0_0_1"/>
<accession>J3MWF4</accession>
<reference evidence="1" key="1">
    <citation type="journal article" date="2013" name="Nat. Commun.">
        <title>Whole-genome sequencing of Oryza brachyantha reveals mechanisms underlying Oryza genome evolution.</title>
        <authorList>
            <person name="Chen J."/>
            <person name="Huang Q."/>
            <person name="Gao D."/>
            <person name="Wang J."/>
            <person name="Lang Y."/>
            <person name="Liu T."/>
            <person name="Li B."/>
            <person name="Bai Z."/>
            <person name="Luis Goicoechea J."/>
            <person name="Liang C."/>
            <person name="Chen C."/>
            <person name="Zhang W."/>
            <person name="Sun S."/>
            <person name="Liao Y."/>
            <person name="Zhang X."/>
            <person name="Yang L."/>
            <person name="Song C."/>
            <person name="Wang M."/>
            <person name="Shi J."/>
            <person name="Liu G."/>
            <person name="Liu J."/>
            <person name="Zhou H."/>
            <person name="Zhou W."/>
            <person name="Yu Q."/>
            <person name="An N."/>
            <person name="Chen Y."/>
            <person name="Cai Q."/>
            <person name="Wang B."/>
            <person name="Liu B."/>
            <person name="Min J."/>
            <person name="Huang Y."/>
            <person name="Wu H."/>
            <person name="Li Z."/>
            <person name="Zhang Y."/>
            <person name="Yin Y."/>
            <person name="Song W."/>
            <person name="Jiang J."/>
            <person name="Jackson S.A."/>
            <person name="Wing R.A."/>
            <person name="Wang J."/>
            <person name="Chen M."/>
        </authorList>
    </citation>
    <scope>NUCLEOTIDE SEQUENCE [LARGE SCALE GENOMIC DNA]</scope>
    <source>
        <strain evidence="1">cv. IRGC 101232</strain>
    </source>
</reference>
<dbReference type="AlphaFoldDB" id="J3MWF4"/>
<dbReference type="EnsemblPlants" id="OB09G13330.1">
    <property type="protein sequence ID" value="OB09G13330.1"/>
    <property type="gene ID" value="OB09G13330"/>
</dbReference>
<evidence type="ECO:0000313" key="2">
    <source>
        <dbReference type="Proteomes" id="UP000006038"/>
    </source>
</evidence>
<dbReference type="Gramene" id="OB09G13330.1">
    <property type="protein sequence ID" value="OB09G13330.1"/>
    <property type="gene ID" value="OB09G13330"/>
</dbReference>
<protein>
    <submittedName>
        <fullName evidence="1">Uncharacterized protein</fullName>
    </submittedName>
</protein>
<evidence type="ECO:0000313" key="1">
    <source>
        <dbReference type="EnsemblPlants" id="OB09G13330.1"/>
    </source>
</evidence>
<proteinExistence type="predicted"/>
<organism evidence="1">
    <name type="scientific">Oryza brachyantha</name>
    <name type="common">malo sina</name>
    <dbReference type="NCBI Taxonomy" id="4533"/>
    <lineage>
        <taxon>Eukaryota</taxon>
        <taxon>Viridiplantae</taxon>
        <taxon>Streptophyta</taxon>
        <taxon>Embryophyta</taxon>
        <taxon>Tracheophyta</taxon>
        <taxon>Spermatophyta</taxon>
        <taxon>Magnoliopsida</taxon>
        <taxon>Liliopsida</taxon>
        <taxon>Poales</taxon>
        <taxon>Poaceae</taxon>
        <taxon>BOP clade</taxon>
        <taxon>Oryzoideae</taxon>
        <taxon>Oryzeae</taxon>
        <taxon>Oryzinae</taxon>
        <taxon>Oryza</taxon>
    </lineage>
</organism>